<proteinExistence type="predicted"/>
<dbReference type="SUPFAM" id="SSF52058">
    <property type="entry name" value="L domain-like"/>
    <property type="match status" value="1"/>
</dbReference>
<name>A0A0K9P321_ZOSMR</name>
<dbReference type="InterPro" id="IPR032675">
    <property type="entry name" value="LRR_dom_sf"/>
</dbReference>
<evidence type="ECO:0008006" key="3">
    <source>
        <dbReference type="Google" id="ProtNLM"/>
    </source>
</evidence>
<gene>
    <name evidence="1" type="ORF">ZOSMA_408G00020</name>
</gene>
<dbReference type="Gene3D" id="3.80.10.10">
    <property type="entry name" value="Ribonuclease Inhibitor"/>
    <property type="match status" value="1"/>
</dbReference>
<accession>A0A0K9P321</accession>
<protein>
    <recommendedName>
        <fullName evidence="3">NB-ARC domain-containing disease resistance protein</fullName>
    </recommendedName>
</protein>
<dbReference type="Proteomes" id="UP000036987">
    <property type="component" value="Unassembled WGS sequence"/>
</dbReference>
<keyword evidence="2" id="KW-1185">Reference proteome</keyword>
<dbReference type="STRING" id="29655.A0A0K9P321"/>
<organism evidence="1 2">
    <name type="scientific">Zostera marina</name>
    <name type="common">Eelgrass</name>
    <dbReference type="NCBI Taxonomy" id="29655"/>
    <lineage>
        <taxon>Eukaryota</taxon>
        <taxon>Viridiplantae</taxon>
        <taxon>Streptophyta</taxon>
        <taxon>Embryophyta</taxon>
        <taxon>Tracheophyta</taxon>
        <taxon>Spermatophyta</taxon>
        <taxon>Magnoliopsida</taxon>
        <taxon>Liliopsida</taxon>
        <taxon>Zosteraceae</taxon>
        <taxon>Zostera</taxon>
    </lineage>
</organism>
<sequence>MQNLLFLDLRETSISDLTPCIQKLKKLRVLMYDGSYEIFKQIPISILGNLSVLCLQHSKIKELDKEFGRLVNLRVIDFFGTEIDIIRSKVFSSLNFLEVLYMHSSFHDWKASNDEDEDRVAFEELSTLKHLYALRVDITNKYIISDKYRVVGNFPSIKHFSIRSFDQSIPLDMPMYVNYLTLDPNIENIAQWLKLLLIKTKNLEMAFECIWAPEECPDNMKVQWASMISIHVVGCRNWKPIFGQQSVPTLQSFYCEKEWFEQLNWEDEDTKKQIQSVIEYQQDSYMLLTESDISEIRSNQRPNIKALMKL</sequence>
<evidence type="ECO:0000313" key="2">
    <source>
        <dbReference type="Proteomes" id="UP000036987"/>
    </source>
</evidence>
<dbReference type="AlphaFoldDB" id="A0A0K9P321"/>
<dbReference type="OrthoDB" id="1751378at2759"/>
<dbReference type="OMA" id="WASMISI"/>
<dbReference type="EMBL" id="LFYR01001233">
    <property type="protein sequence ID" value="KMZ63461.1"/>
    <property type="molecule type" value="Genomic_DNA"/>
</dbReference>
<comment type="caution">
    <text evidence="1">The sequence shown here is derived from an EMBL/GenBank/DDBJ whole genome shotgun (WGS) entry which is preliminary data.</text>
</comment>
<reference evidence="2" key="1">
    <citation type="journal article" date="2016" name="Nature">
        <title>The genome of the seagrass Zostera marina reveals angiosperm adaptation to the sea.</title>
        <authorList>
            <person name="Olsen J.L."/>
            <person name="Rouze P."/>
            <person name="Verhelst B."/>
            <person name="Lin Y.-C."/>
            <person name="Bayer T."/>
            <person name="Collen J."/>
            <person name="Dattolo E."/>
            <person name="De Paoli E."/>
            <person name="Dittami S."/>
            <person name="Maumus F."/>
            <person name="Michel G."/>
            <person name="Kersting A."/>
            <person name="Lauritano C."/>
            <person name="Lohaus R."/>
            <person name="Toepel M."/>
            <person name="Tonon T."/>
            <person name="Vanneste K."/>
            <person name="Amirebrahimi M."/>
            <person name="Brakel J."/>
            <person name="Bostroem C."/>
            <person name="Chovatia M."/>
            <person name="Grimwood J."/>
            <person name="Jenkins J.W."/>
            <person name="Jueterbock A."/>
            <person name="Mraz A."/>
            <person name="Stam W.T."/>
            <person name="Tice H."/>
            <person name="Bornberg-Bauer E."/>
            <person name="Green P.J."/>
            <person name="Pearson G.A."/>
            <person name="Procaccini G."/>
            <person name="Duarte C.M."/>
            <person name="Schmutz J."/>
            <person name="Reusch T.B.H."/>
            <person name="Van de Peer Y."/>
        </authorList>
    </citation>
    <scope>NUCLEOTIDE SEQUENCE [LARGE SCALE GENOMIC DNA]</scope>
    <source>
        <strain evidence="2">cv. Finnish</strain>
    </source>
</reference>
<evidence type="ECO:0000313" key="1">
    <source>
        <dbReference type="EMBL" id="KMZ63461.1"/>
    </source>
</evidence>